<protein>
    <recommendedName>
        <fullName evidence="3">Lysis protein</fullName>
    </recommendedName>
</protein>
<name>A0AAW9VDL1_9GAMM</name>
<accession>A0AAW9VDL1</accession>
<sequence>MSTLTKVLAGVCVILAVWLGWVIRDYGDLKDDYTSLEKDNTQLKEDNTQQAKVIATQSFEFNRFNQIATTAYRYGISTDANSENRVIEYRKILQKEPTCDLYIPDDIGNRLYNYTKGLRSSAMHTDTGVVNRADDSAITSSKITYCQAVYWIDPLISTIDGGNARFKAIREIEQQRQVIK</sequence>
<dbReference type="Proteomes" id="UP000449944">
    <property type="component" value="Unassembled WGS sequence"/>
</dbReference>
<reference evidence="1 2" key="1">
    <citation type="submission" date="2019-10" db="EMBL/GenBank/DDBJ databases">
        <title>Comparative genomic analysis of Providencia.</title>
        <authorList>
            <person name="Yuan C."/>
            <person name="Wei Y."/>
            <person name="Yin Z."/>
        </authorList>
    </citation>
    <scope>NUCLEOTIDE SEQUENCE [LARGE SCALE GENOMIC DNA]</scope>
    <source>
        <strain evidence="2">wls1934</strain>
    </source>
</reference>
<evidence type="ECO:0000313" key="2">
    <source>
        <dbReference type="Proteomes" id="UP000449944"/>
    </source>
</evidence>
<evidence type="ECO:0008006" key="3">
    <source>
        <dbReference type="Google" id="ProtNLM"/>
    </source>
</evidence>
<dbReference type="EMBL" id="WLUB01000046">
    <property type="protein sequence ID" value="MTC35787.1"/>
    <property type="molecule type" value="Genomic_DNA"/>
</dbReference>
<gene>
    <name evidence="1" type="ORF">GKR67_14335</name>
</gene>
<organism evidence="1 2">
    <name type="scientific">Providencia alcalifaciens</name>
    <dbReference type="NCBI Taxonomy" id="126385"/>
    <lineage>
        <taxon>Bacteria</taxon>
        <taxon>Pseudomonadati</taxon>
        <taxon>Pseudomonadota</taxon>
        <taxon>Gammaproteobacteria</taxon>
        <taxon>Enterobacterales</taxon>
        <taxon>Morganellaceae</taxon>
        <taxon>Providencia</taxon>
    </lineage>
</organism>
<evidence type="ECO:0000313" key="1">
    <source>
        <dbReference type="EMBL" id="MTC35787.1"/>
    </source>
</evidence>
<dbReference type="AlphaFoldDB" id="A0AAW9VDL1"/>
<comment type="caution">
    <text evidence="1">The sequence shown here is derived from an EMBL/GenBank/DDBJ whole genome shotgun (WGS) entry which is preliminary data.</text>
</comment>
<proteinExistence type="predicted"/>